<gene>
    <name evidence="2" type="ORF">CP373A1_13145</name>
</gene>
<dbReference type="EMBL" id="MAPZ01000025">
    <property type="protein sequence ID" value="OBY10041.1"/>
    <property type="molecule type" value="Genomic_DNA"/>
</dbReference>
<sequence length="68" mass="7649">MKRKLLALSSPVGIILLLIYTIGKRFIGEYPDIVAYPMMVVSIVLMIIGIAYNGYCFGKKKSPYDFKS</sequence>
<dbReference type="AlphaFoldDB" id="A0A174EWS5"/>
<keyword evidence="1" id="KW-1133">Transmembrane helix</keyword>
<evidence type="ECO:0000256" key="1">
    <source>
        <dbReference type="SAM" id="Phobius"/>
    </source>
</evidence>
<feature type="transmembrane region" description="Helical" evidence="1">
    <location>
        <begin position="33"/>
        <end position="52"/>
    </location>
</feature>
<name>A0A174EWS5_9CLOT</name>
<dbReference type="Proteomes" id="UP000092714">
    <property type="component" value="Unassembled WGS sequence"/>
</dbReference>
<evidence type="ECO:0000313" key="2">
    <source>
        <dbReference type="EMBL" id="OBY10041.1"/>
    </source>
</evidence>
<proteinExistence type="predicted"/>
<protein>
    <submittedName>
        <fullName evidence="2">Uncharacterized protein</fullName>
    </submittedName>
</protein>
<accession>A0A174EWS5</accession>
<reference evidence="2 3" key="1">
    <citation type="submission" date="2016-06" db="EMBL/GenBank/DDBJ databases">
        <authorList>
            <person name="Kjaerup R.B."/>
            <person name="Dalgaard T.S."/>
            <person name="Juul-Madsen H.R."/>
        </authorList>
    </citation>
    <scope>NUCLEOTIDE SEQUENCE [LARGE SCALE GENOMIC DNA]</scope>
    <source>
        <strain evidence="2 3">373-A1</strain>
    </source>
</reference>
<keyword evidence="1" id="KW-0812">Transmembrane</keyword>
<keyword evidence="1" id="KW-0472">Membrane</keyword>
<dbReference type="OrthoDB" id="9953462at2"/>
<evidence type="ECO:0000313" key="3">
    <source>
        <dbReference type="Proteomes" id="UP000092714"/>
    </source>
</evidence>
<keyword evidence="3" id="KW-1185">Reference proteome</keyword>
<dbReference type="eggNOG" id="ENOG50302MF">
    <property type="taxonomic scope" value="Bacteria"/>
</dbReference>
<dbReference type="RefSeq" id="WP_027098026.1">
    <property type="nucleotide sequence ID" value="NZ_CABHIH010000003.1"/>
</dbReference>
<organism evidence="2 3">
    <name type="scientific">Clostridium paraputrificum</name>
    <dbReference type="NCBI Taxonomy" id="29363"/>
    <lineage>
        <taxon>Bacteria</taxon>
        <taxon>Bacillati</taxon>
        <taxon>Bacillota</taxon>
        <taxon>Clostridia</taxon>
        <taxon>Eubacteriales</taxon>
        <taxon>Clostridiaceae</taxon>
        <taxon>Clostridium</taxon>
    </lineage>
</organism>
<comment type="caution">
    <text evidence="2">The sequence shown here is derived from an EMBL/GenBank/DDBJ whole genome shotgun (WGS) entry which is preliminary data.</text>
</comment>
<dbReference type="GeneID" id="42775857"/>